<evidence type="ECO:0000313" key="2">
    <source>
        <dbReference type="Proteomes" id="UP000092596"/>
    </source>
</evidence>
<dbReference type="AlphaFoldDB" id="A0A1B0ZJ38"/>
<reference evidence="1 2" key="1">
    <citation type="submission" date="2015-06" db="EMBL/GenBank/DDBJ databases">
        <title>Investigation of pathophysiology for high-risk pregnancy and development of treatment modality based on it.</title>
        <authorList>
            <person name="Kim B.-C."/>
            <person name="Lim S."/>
        </authorList>
    </citation>
    <scope>NUCLEOTIDE SEQUENCE [LARGE SCALE GENOMIC DNA]</scope>
    <source>
        <strain evidence="1 2">AD1-86</strain>
    </source>
</reference>
<dbReference type="EMBL" id="CP012117">
    <property type="protein sequence ID" value="ANP27913.1"/>
    <property type="molecule type" value="Genomic_DNA"/>
</dbReference>
<dbReference type="Proteomes" id="UP000092596">
    <property type="component" value="Chromosome"/>
</dbReference>
<name>A0A1B0ZJ38_9MICO</name>
<sequence>MMETEWAPALTINGETSYEAKHECKIGFERTLERMDGESLHSLVLWHYPADEEFASPDYLDQYLQCAGTAERLTIEFRYTRSDGTYVHFVLCREEPEGDETSAIHPRYPSIQVYPEDVWTAAEAAPIFDYYAREVMIPDWVLGREIEM</sequence>
<evidence type="ECO:0000313" key="1">
    <source>
        <dbReference type="EMBL" id="ANP27913.1"/>
    </source>
</evidence>
<evidence type="ECO:0008006" key="3">
    <source>
        <dbReference type="Google" id="ProtNLM"/>
    </source>
</evidence>
<organism evidence="1 2">
    <name type="scientific">Dermabacter vaginalis</name>
    <dbReference type="NCBI Taxonomy" id="1630135"/>
    <lineage>
        <taxon>Bacteria</taxon>
        <taxon>Bacillati</taxon>
        <taxon>Actinomycetota</taxon>
        <taxon>Actinomycetes</taxon>
        <taxon>Micrococcales</taxon>
        <taxon>Dermabacteraceae</taxon>
        <taxon>Dermabacter</taxon>
    </lineage>
</organism>
<protein>
    <recommendedName>
        <fullName evidence="3">NTP pyrophosphohydrolase</fullName>
    </recommendedName>
</protein>
<dbReference type="RefSeq" id="WP_065248028.1">
    <property type="nucleotide sequence ID" value="NZ_CP012117.1"/>
</dbReference>
<dbReference type="KEGG" id="dva:DAD186_13630"/>
<dbReference type="STRING" id="1630135.DAD186_13630"/>
<gene>
    <name evidence="1" type="ORF">DAD186_13630</name>
</gene>
<proteinExistence type="predicted"/>
<accession>A0A1B0ZJ38</accession>